<dbReference type="InterPro" id="IPR000719">
    <property type="entry name" value="Prot_kinase_dom"/>
</dbReference>
<evidence type="ECO:0000256" key="2">
    <source>
        <dbReference type="ARBA" id="ARBA00022679"/>
    </source>
</evidence>
<dbReference type="GO" id="GO:0007059">
    <property type="term" value="P:chromosome segregation"/>
    <property type="evidence" value="ECO:0007669"/>
    <property type="project" value="TreeGrafter"/>
</dbReference>
<keyword evidence="5 6" id="KW-0067">ATP-binding</keyword>
<dbReference type="Pfam" id="PF00069">
    <property type="entry name" value="Pkinase"/>
    <property type="match status" value="1"/>
</dbReference>
<dbReference type="EMBL" id="UYSL01000216">
    <property type="protein sequence ID" value="VDL63179.1"/>
    <property type="molecule type" value="Genomic_DNA"/>
</dbReference>
<dbReference type="SUPFAM" id="SSF56112">
    <property type="entry name" value="Protein kinase-like (PK-like)"/>
    <property type="match status" value="1"/>
</dbReference>
<dbReference type="InterPro" id="IPR011009">
    <property type="entry name" value="Kinase-like_dom_sf"/>
</dbReference>
<dbReference type="PANTHER" id="PTHR22974:SF21">
    <property type="entry name" value="DUAL SPECIFICITY PROTEIN KINASE TTK"/>
    <property type="match status" value="1"/>
</dbReference>
<organism evidence="12">
    <name type="scientific">Nippostrongylus brasiliensis</name>
    <name type="common">Rat hookworm</name>
    <dbReference type="NCBI Taxonomy" id="27835"/>
    <lineage>
        <taxon>Eukaryota</taxon>
        <taxon>Metazoa</taxon>
        <taxon>Ecdysozoa</taxon>
        <taxon>Nematoda</taxon>
        <taxon>Chromadorea</taxon>
        <taxon>Rhabditida</taxon>
        <taxon>Rhabditina</taxon>
        <taxon>Rhabditomorpha</taxon>
        <taxon>Strongyloidea</taxon>
        <taxon>Heligmosomidae</taxon>
        <taxon>Nippostrongylus</taxon>
    </lineage>
</organism>
<dbReference type="GO" id="GO:0033316">
    <property type="term" value="P:meiotic spindle assembly checkpoint signaling"/>
    <property type="evidence" value="ECO:0007669"/>
    <property type="project" value="TreeGrafter"/>
</dbReference>
<proteinExistence type="inferred from homology"/>
<evidence type="ECO:0000313" key="12">
    <source>
        <dbReference type="WBParaSite" id="NBR_0000049401-mRNA-1"/>
    </source>
</evidence>
<dbReference type="SMART" id="SM00220">
    <property type="entry name" value="S_TKc"/>
    <property type="match status" value="1"/>
</dbReference>
<accession>A0A0N4XDA9</accession>
<evidence type="ECO:0000313" key="10">
    <source>
        <dbReference type="EMBL" id="VDL63179.1"/>
    </source>
</evidence>
<dbReference type="GO" id="GO:0005634">
    <property type="term" value="C:nucleus"/>
    <property type="evidence" value="ECO:0007669"/>
    <property type="project" value="TreeGrafter"/>
</dbReference>
<dbReference type="InterPro" id="IPR017441">
    <property type="entry name" value="Protein_kinase_ATP_BS"/>
</dbReference>
<dbReference type="PANTHER" id="PTHR22974">
    <property type="entry name" value="MIXED LINEAGE PROTEIN KINASE"/>
    <property type="match status" value="1"/>
</dbReference>
<dbReference type="GO" id="GO:0004712">
    <property type="term" value="F:protein serine/threonine/tyrosine kinase activity"/>
    <property type="evidence" value="ECO:0007669"/>
    <property type="project" value="TreeGrafter"/>
</dbReference>
<dbReference type="PROSITE" id="PS50011">
    <property type="entry name" value="PROTEIN_KINASE_DOM"/>
    <property type="match status" value="1"/>
</dbReference>
<dbReference type="InterPro" id="IPR008271">
    <property type="entry name" value="Ser/Thr_kinase_AS"/>
</dbReference>
<keyword evidence="1 7" id="KW-0723">Serine/threonine-protein kinase</keyword>
<dbReference type="Gene3D" id="1.10.510.10">
    <property type="entry name" value="Transferase(Phosphotransferase) domain 1"/>
    <property type="match status" value="1"/>
</dbReference>
<dbReference type="STRING" id="27835.A0A0N4XDA9"/>
<dbReference type="Gene3D" id="3.30.200.20">
    <property type="entry name" value="Phosphorylase Kinase, domain 1"/>
    <property type="match status" value="1"/>
</dbReference>
<feature type="binding site" evidence="6">
    <location>
        <position position="87"/>
    </location>
    <ligand>
        <name>ATP</name>
        <dbReference type="ChEBI" id="CHEBI:30616"/>
    </ligand>
</feature>
<dbReference type="PROSITE" id="PS00107">
    <property type="entry name" value="PROTEIN_KINASE_ATP"/>
    <property type="match status" value="1"/>
</dbReference>
<reference evidence="10 11" key="2">
    <citation type="submission" date="2018-11" db="EMBL/GenBank/DDBJ databases">
        <authorList>
            <consortium name="Pathogen Informatics"/>
        </authorList>
    </citation>
    <scope>NUCLEOTIDE SEQUENCE [LARGE SCALE GENOMIC DNA]</scope>
</reference>
<dbReference type="Proteomes" id="UP000271162">
    <property type="component" value="Unassembled WGS sequence"/>
</dbReference>
<keyword evidence="11" id="KW-1185">Reference proteome</keyword>
<evidence type="ECO:0000256" key="8">
    <source>
        <dbReference type="SAM" id="MobiDB-lite"/>
    </source>
</evidence>
<reference evidence="12" key="1">
    <citation type="submission" date="2017-02" db="UniProtKB">
        <authorList>
            <consortium name="WormBaseParasite"/>
        </authorList>
    </citation>
    <scope>IDENTIFICATION</scope>
</reference>
<dbReference type="PROSITE" id="PS00108">
    <property type="entry name" value="PROTEIN_KINASE_ST"/>
    <property type="match status" value="1"/>
</dbReference>
<evidence type="ECO:0000256" key="6">
    <source>
        <dbReference type="PROSITE-ProRule" id="PRU10141"/>
    </source>
</evidence>
<gene>
    <name evidence="10" type="ORF">NBR_LOCUS495</name>
</gene>
<dbReference type="GO" id="GO:0000776">
    <property type="term" value="C:kinetochore"/>
    <property type="evidence" value="ECO:0007669"/>
    <property type="project" value="TreeGrafter"/>
</dbReference>
<feature type="compositionally biased region" description="Basic and acidic residues" evidence="8">
    <location>
        <begin position="10"/>
        <end position="30"/>
    </location>
</feature>
<keyword evidence="2" id="KW-0808">Transferase</keyword>
<evidence type="ECO:0000256" key="3">
    <source>
        <dbReference type="ARBA" id="ARBA00022741"/>
    </source>
</evidence>
<name>A0A0N4XDA9_NIPBR</name>
<dbReference type="GO" id="GO:0034501">
    <property type="term" value="P:protein localization to kinetochore"/>
    <property type="evidence" value="ECO:0007669"/>
    <property type="project" value="TreeGrafter"/>
</dbReference>
<evidence type="ECO:0000256" key="7">
    <source>
        <dbReference type="RuleBase" id="RU000304"/>
    </source>
</evidence>
<feature type="domain" description="Protein kinase" evidence="9">
    <location>
        <begin position="58"/>
        <end position="274"/>
    </location>
</feature>
<evidence type="ECO:0000256" key="4">
    <source>
        <dbReference type="ARBA" id="ARBA00022777"/>
    </source>
</evidence>
<protein>
    <submittedName>
        <fullName evidence="12">Dual specificity protein kinase TTK (inferred by orthology to a human protein)</fullName>
    </submittedName>
</protein>
<evidence type="ECO:0000259" key="9">
    <source>
        <dbReference type="PROSITE" id="PS50011"/>
    </source>
</evidence>
<evidence type="ECO:0000256" key="1">
    <source>
        <dbReference type="ARBA" id="ARBA00022527"/>
    </source>
</evidence>
<dbReference type="GO" id="GO:0007094">
    <property type="term" value="P:mitotic spindle assembly checkpoint signaling"/>
    <property type="evidence" value="ECO:0007669"/>
    <property type="project" value="TreeGrafter"/>
</dbReference>
<dbReference type="AlphaFoldDB" id="A0A0N4XDA9"/>
<keyword evidence="4" id="KW-0418">Kinase</keyword>
<comment type="similarity">
    <text evidence="7">Belongs to the protein kinase superfamily.</text>
</comment>
<dbReference type="GO" id="GO:0004674">
    <property type="term" value="F:protein serine/threonine kinase activity"/>
    <property type="evidence" value="ECO:0007669"/>
    <property type="project" value="UniProtKB-KW"/>
</dbReference>
<feature type="compositionally biased region" description="Basic residues" evidence="8">
    <location>
        <begin position="31"/>
        <end position="43"/>
    </location>
</feature>
<dbReference type="GO" id="GO:0005524">
    <property type="term" value="F:ATP binding"/>
    <property type="evidence" value="ECO:0007669"/>
    <property type="project" value="UniProtKB-UniRule"/>
</dbReference>
<feature type="region of interest" description="Disordered" evidence="8">
    <location>
        <begin position="1"/>
        <end position="47"/>
    </location>
</feature>
<evidence type="ECO:0000313" key="11">
    <source>
        <dbReference type="Proteomes" id="UP000271162"/>
    </source>
</evidence>
<keyword evidence="3 6" id="KW-0547">Nucleotide-binding</keyword>
<dbReference type="WBParaSite" id="NBR_0000049401-mRNA-1">
    <property type="protein sequence ID" value="NBR_0000049401-mRNA-1"/>
    <property type="gene ID" value="NBR_0000049401"/>
</dbReference>
<sequence length="274" mass="30556">MGRSRRAKRSGRDKTHSDKGRDKTLSDKGKGRPRSKHTKRSKGSRSDDGVVVIAGCRYQKSKKLGTGGSGSVFEIIKEDGGTKYALKEASLRMHGDIFQGEVERLQALKNCPHIVDLIAHDFISNGMILRMVLELGETDLETEIRRHEGKFGPSTSRSYSVEIAKGIQEMHSHSIIHLDIKLANVLFFRGALKLVDLGLSATIKSDELTKKVDIWGFGVVVYQMVYGRKPFTNTGKSPMMAILDPNVRLQHDIGADPALTEFLEVGYFTYLFFI</sequence>
<evidence type="ECO:0000256" key="5">
    <source>
        <dbReference type="ARBA" id="ARBA00022840"/>
    </source>
</evidence>